<dbReference type="SUPFAM" id="SSF50331">
    <property type="entry name" value="MOP-like"/>
    <property type="match status" value="1"/>
</dbReference>
<proteinExistence type="inferred from homology"/>
<gene>
    <name evidence="6" type="ORF">ACFPOC_14365</name>
</gene>
<keyword evidence="3" id="KW-0547">Nucleotide-binding</keyword>
<dbReference type="PROSITE" id="PS00211">
    <property type="entry name" value="ABC_TRANSPORTER_1"/>
    <property type="match status" value="1"/>
</dbReference>
<comment type="caution">
    <text evidence="6">The sequence shown here is derived from an EMBL/GenBank/DDBJ whole genome shotgun (WGS) entry which is preliminary data.</text>
</comment>
<keyword evidence="4 6" id="KW-0067">ATP-binding</keyword>
<dbReference type="Proteomes" id="UP001596056">
    <property type="component" value="Unassembled WGS sequence"/>
</dbReference>
<keyword evidence="7" id="KW-1185">Reference proteome</keyword>
<dbReference type="InterPro" id="IPR017871">
    <property type="entry name" value="ABC_transporter-like_CS"/>
</dbReference>
<keyword evidence="2" id="KW-0813">Transport</keyword>
<evidence type="ECO:0000313" key="7">
    <source>
        <dbReference type="Proteomes" id="UP001596056"/>
    </source>
</evidence>
<accession>A0ABW0SFA1</accession>
<dbReference type="InterPro" id="IPR027417">
    <property type="entry name" value="P-loop_NTPase"/>
</dbReference>
<dbReference type="Gene3D" id="2.40.50.140">
    <property type="entry name" value="Nucleic acid-binding proteins"/>
    <property type="match status" value="1"/>
</dbReference>
<evidence type="ECO:0000313" key="6">
    <source>
        <dbReference type="EMBL" id="MFC5567594.1"/>
    </source>
</evidence>
<dbReference type="Pfam" id="PF08402">
    <property type="entry name" value="TOBE_2"/>
    <property type="match status" value="1"/>
</dbReference>
<dbReference type="InterPro" id="IPR003439">
    <property type="entry name" value="ABC_transporter-like_ATP-bd"/>
</dbReference>
<dbReference type="InterPro" id="IPR015855">
    <property type="entry name" value="ABC_transpr_MalK-like"/>
</dbReference>
<dbReference type="EMBL" id="JBHSNA010000016">
    <property type="protein sequence ID" value="MFC5567594.1"/>
    <property type="molecule type" value="Genomic_DNA"/>
</dbReference>
<dbReference type="InterPro" id="IPR047641">
    <property type="entry name" value="ABC_transpr_MalK/UgpC-like"/>
</dbReference>
<protein>
    <submittedName>
        <fullName evidence="6">ABC transporter ATP-binding protein</fullName>
    </submittedName>
</protein>
<evidence type="ECO:0000259" key="5">
    <source>
        <dbReference type="PROSITE" id="PS50893"/>
    </source>
</evidence>
<name>A0ABW0SFA1_9RHOB</name>
<dbReference type="SUPFAM" id="SSF52540">
    <property type="entry name" value="P-loop containing nucleoside triphosphate hydrolases"/>
    <property type="match status" value="1"/>
</dbReference>
<dbReference type="SMART" id="SM00382">
    <property type="entry name" value="AAA"/>
    <property type="match status" value="1"/>
</dbReference>
<dbReference type="NCBIfam" id="NF008653">
    <property type="entry name" value="PRK11650.1"/>
    <property type="match status" value="1"/>
</dbReference>
<dbReference type="PANTHER" id="PTHR43875">
    <property type="entry name" value="MALTODEXTRIN IMPORT ATP-BINDING PROTEIN MSMX"/>
    <property type="match status" value="1"/>
</dbReference>
<evidence type="ECO:0000256" key="1">
    <source>
        <dbReference type="ARBA" id="ARBA00005417"/>
    </source>
</evidence>
<dbReference type="InterPro" id="IPR013611">
    <property type="entry name" value="Transp-assoc_OB_typ2"/>
</dbReference>
<sequence length="353" mass="38252">MARVTLTDVRKAYGELEVVRGISAEIADGEFVVLVGPSGCGKSTLLRMIAGLEEISGGTVAIDGQVVNDVASKDRDIAMVFQNYALYPHMTVAENMGFSLRLRGADRRSIGEAVAKAAASLDVAHLLDRYPRALSGGQRQRVAMGRAIVRNPRLFLFDEPLSNLDAKLRVQMRAELRELHQRLGVTSVYVTHDQIEAMTMADRILVLRDGRVEQQGRPLDLYDRPANTFVAGFIGSPAMNLLDCVPGPGGLSLADGTPLGLAPRRGEARLTLGLRPEHLRLLPADAGQGFPARLRVVEPTGSETMLVAQMGDRPVTVLARERVTARPGDLVRLLPDPGQAHWFDGDGLRIEAA</sequence>
<organism evidence="6 7">
    <name type="scientific">Rubellimicrobium aerolatum</name>
    <dbReference type="NCBI Taxonomy" id="490979"/>
    <lineage>
        <taxon>Bacteria</taxon>
        <taxon>Pseudomonadati</taxon>
        <taxon>Pseudomonadota</taxon>
        <taxon>Alphaproteobacteria</taxon>
        <taxon>Rhodobacterales</taxon>
        <taxon>Roseobacteraceae</taxon>
        <taxon>Rubellimicrobium</taxon>
    </lineage>
</organism>
<comment type="similarity">
    <text evidence="1">Belongs to the ABC transporter superfamily.</text>
</comment>
<dbReference type="InterPro" id="IPR008995">
    <property type="entry name" value="Mo/tungstate-bd_C_term_dom"/>
</dbReference>
<reference evidence="7" key="1">
    <citation type="journal article" date="2019" name="Int. J. Syst. Evol. Microbiol.">
        <title>The Global Catalogue of Microorganisms (GCM) 10K type strain sequencing project: providing services to taxonomists for standard genome sequencing and annotation.</title>
        <authorList>
            <consortium name="The Broad Institute Genomics Platform"/>
            <consortium name="The Broad Institute Genome Sequencing Center for Infectious Disease"/>
            <person name="Wu L."/>
            <person name="Ma J."/>
        </authorList>
    </citation>
    <scope>NUCLEOTIDE SEQUENCE [LARGE SCALE GENOMIC DNA]</scope>
    <source>
        <strain evidence="7">KACC 11588</strain>
    </source>
</reference>
<dbReference type="Pfam" id="PF00005">
    <property type="entry name" value="ABC_tran"/>
    <property type="match status" value="1"/>
</dbReference>
<dbReference type="PANTHER" id="PTHR43875:SF10">
    <property type="entry name" value="BLL2173 PROTEIN"/>
    <property type="match status" value="1"/>
</dbReference>
<dbReference type="InterPro" id="IPR003593">
    <property type="entry name" value="AAA+_ATPase"/>
</dbReference>
<dbReference type="InterPro" id="IPR012340">
    <property type="entry name" value="NA-bd_OB-fold"/>
</dbReference>
<evidence type="ECO:0000256" key="4">
    <source>
        <dbReference type="ARBA" id="ARBA00022840"/>
    </source>
</evidence>
<dbReference type="RefSeq" id="WP_209842303.1">
    <property type="nucleotide sequence ID" value="NZ_JAGGJP010000015.1"/>
</dbReference>
<dbReference type="Gene3D" id="2.40.50.100">
    <property type="match status" value="1"/>
</dbReference>
<evidence type="ECO:0000256" key="3">
    <source>
        <dbReference type="ARBA" id="ARBA00022741"/>
    </source>
</evidence>
<dbReference type="CDD" id="cd03301">
    <property type="entry name" value="ABC_MalK_N"/>
    <property type="match status" value="1"/>
</dbReference>
<dbReference type="PROSITE" id="PS50893">
    <property type="entry name" value="ABC_TRANSPORTER_2"/>
    <property type="match status" value="1"/>
</dbReference>
<dbReference type="GO" id="GO:0005524">
    <property type="term" value="F:ATP binding"/>
    <property type="evidence" value="ECO:0007669"/>
    <property type="project" value="UniProtKB-KW"/>
</dbReference>
<feature type="domain" description="ABC transporter" evidence="5">
    <location>
        <begin position="4"/>
        <end position="234"/>
    </location>
</feature>
<dbReference type="Gene3D" id="3.40.50.300">
    <property type="entry name" value="P-loop containing nucleotide triphosphate hydrolases"/>
    <property type="match status" value="1"/>
</dbReference>
<evidence type="ECO:0000256" key="2">
    <source>
        <dbReference type="ARBA" id="ARBA00022448"/>
    </source>
</evidence>